<evidence type="ECO:0000313" key="2">
    <source>
        <dbReference type="Proteomes" id="UP000278627"/>
    </source>
</evidence>
<evidence type="ECO:0000313" key="1">
    <source>
        <dbReference type="EMBL" id="VDN81734.1"/>
    </source>
</evidence>
<protein>
    <submittedName>
        <fullName evidence="1 3">Uncharacterized protein</fullName>
    </submittedName>
</protein>
<proteinExistence type="predicted"/>
<keyword evidence="2" id="KW-1185">Reference proteome</keyword>
<dbReference type="EMBL" id="UZAD01000025">
    <property type="protein sequence ID" value="VDN81734.1"/>
    <property type="molecule type" value="Genomic_DNA"/>
</dbReference>
<reference evidence="1 2" key="2">
    <citation type="submission" date="2018-11" db="EMBL/GenBank/DDBJ databases">
        <authorList>
            <consortium name="Pathogen Informatics"/>
        </authorList>
    </citation>
    <scope>NUCLEOTIDE SEQUENCE [LARGE SCALE GENOMIC DNA]</scope>
</reference>
<name>A0A0N4SXW8_BRUPA</name>
<dbReference type="WBParaSite" id="BPAG_0000054701-mRNA-1">
    <property type="protein sequence ID" value="BPAG_0000054701-mRNA-1"/>
    <property type="gene ID" value="BPAG_0000054701"/>
</dbReference>
<evidence type="ECO:0000313" key="3">
    <source>
        <dbReference type="WBParaSite" id="BPAG_0000054701-mRNA-1"/>
    </source>
</evidence>
<gene>
    <name evidence="1" type="ORF">BPAG_LOCUS548</name>
</gene>
<dbReference type="AlphaFoldDB" id="A0A0N4SXW8"/>
<reference evidence="3" key="1">
    <citation type="submission" date="2017-02" db="UniProtKB">
        <authorList>
            <consortium name="WormBaseParasite"/>
        </authorList>
    </citation>
    <scope>IDENTIFICATION</scope>
</reference>
<organism evidence="3">
    <name type="scientific">Brugia pahangi</name>
    <name type="common">Filarial nematode worm</name>
    <dbReference type="NCBI Taxonomy" id="6280"/>
    <lineage>
        <taxon>Eukaryota</taxon>
        <taxon>Metazoa</taxon>
        <taxon>Ecdysozoa</taxon>
        <taxon>Nematoda</taxon>
        <taxon>Chromadorea</taxon>
        <taxon>Rhabditida</taxon>
        <taxon>Spirurina</taxon>
        <taxon>Spiruromorpha</taxon>
        <taxon>Filarioidea</taxon>
        <taxon>Onchocercidae</taxon>
        <taxon>Brugia</taxon>
    </lineage>
</organism>
<dbReference type="Proteomes" id="UP000278627">
    <property type="component" value="Unassembled WGS sequence"/>
</dbReference>
<accession>A0A0N4SXW8</accession>
<sequence>MISNDYRRCTESDDCQERAGSMVNISGYFSHVDECYALTEQVSATSSSDTSRTKLTCFDVGRNYIAFGSNCGILFLFNRRLNRSASP</sequence>